<feature type="compositionally biased region" description="Basic residues" evidence="1">
    <location>
        <begin position="219"/>
        <end position="228"/>
    </location>
</feature>
<proteinExistence type="predicted"/>
<feature type="region of interest" description="Disordered" evidence="1">
    <location>
        <begin position="46"/>
        <end position="71"/>
    </location>
</feature>
<organism evidence="2">
    <name type="scientific">Aphanomyces astaci</name>
    <name type="common">Crayfish plague agent</name>
    <dbReference type="NCBI Taxonomy" id="112090"/>
    <lineage>
        <taxon>Eukaryota</taxon>
        <taxon>Sar</taxon>
        <taxon>Stramenopiles</taxon>
        <taxon>Oomycota</taxon>
        <taxon>Saprolegniomycetes</taxon>
        <taxon>Saprolegniales</taxon>
        <taxon>Verrucalvaceae</taxon>
        <taxon>Aphanomyces</taxon>
    </lineage>
</organism>
<dbReference type="EMBL" id="KI913140">
    <property type="protein sequence ID" value="ETV75525.1"/>
    <property type="molecule type" value="Genomic_DNA"/>
</dbReference>
<dbReference type="AlphaFoldDB" id="W4G779"/>
<reference evidence="2" key="1">
    <citation type="submission" date="2013-12" db="EMBL/GenBank/DDBJ databases">
        <title>The Genome Sequence of Aphanomyces astaci APO3.</title>
        <authorList>
            <consortium name="The Broad Institute Genomics Platform"/>
            <person name="Russ C."/>
            <person name="Tyler B."/>
            <person name="van West P."/>
            <person name="Dieguez-Uribeondo J."/>
            <person name="Young S.K."/>
            <person name="Zeng Q."/>
            <person name="Gargeya S."/>
            <person name="Fitzgerald M."/>
            <person name="Abouelleil A."/>
            <person name="Alvarado L."/>
            <person name="Chapman S.B."/>
            <person name="Gainer-Dewar J."/>
            <person name="Goldberg J."/>
            <person name="Griggs A."/>
            <person name="Gujja S."/>
            <person name="Hansen M."/>
            <person name="Howarth C."/>
            <person name="Imamovic A."/>
            <person name="Ireland A."/>
            <person name="Larimer J."/>
            <person name="McCowan C."/>
            <person name="Murphy C."/>
            <person name="Pearson M."/>
            <person name="Poon T.W."/>
            <person name="Priest M."/>
            <person name="Roberts A."/>
            <person name="Saif S."/>
            <person name="Shea T."/>
            <person name="Sykes S."/>
            <person name="Wortman J."/>
            <person name="Nusbaum C."/>
            <person name="Birren B."/>
        </authorList>
    </citation>
    <scope>NUCLEOTIDE SEQUENCE [LARGE SCALE GENOMIC DNA]</scope>
    <source>
        <strain evidence="2">APO3</strain>
    </source>
</reference>
<feature type="compositionally biased region" description="Basic and acidic residues" evidence="1">
    <location>
        <begin position="62"/>
        <end position="71"/>
    </location>
</feature>
<feature type="region of interest" description="Disordered" evidence="1">
    <location>
        <begin position="172"/>
        <end position="196"/>
    </location>
</feature>
<accession>W4G779</accession>
<gene>
    <name evidence="2" type="ORF">H257_10345</name>
</gene>
<feature type="region of interest" description="Disordered" evidence="1">
    <location>
        <begin position="212"/>
        <end position="275"/>
    </location>
</feature>
<dbReference type="RefSeq" id="XP_009835159.1">
    <property type="nucleotide sequence ID" value="XM_009836857.1"/>
</dbReference>
<dbReference type="Gene3D" id="1.10.10.60">
    <property type="entry name" value="Homeodomain-like"/>
    <property type="match status" value="1"/>
</dbReference>
<sequence>MNSYHVKYKCLQELEEGTLKPREAAKKYNVNNRTISRWKADAESIRQRVESAPPGAKLTRKPRADFKRKERPLSKDERRFKMFVESRGKTSKLRMADVIAKCQQLLPTSAGKQGHNLYMYVFRWLRRHKLMECVTFNTTGRPKAHTSDEDNDIDDIDDIMDEAADAAYYDAQASSHMGPSSSSSADESSDGGKAARSDEMSVIYALTALAEGNSGKTGNRSKKQKKAKPSAQVQPDVRDGKAAGGQPDKEGSEGSKEQQQQSPTMPTEASTQEQS</sequence>
<name>W4G779_APHAT</name>
<evidence type="ECO:0000313" key="2">
    <source>
        <dbReference type="EMBL" id="ETV75525.1"/>
    </source>
</evidence>
<dbReference type="GeneID" id="20812341"/>
<feature type="compositionally biased region" description="Low complexity" evidence="1">
    <location>
        <begin position="172"/>
        <end position="186"/>
    </location>
</feature>
<dbReference type="OrthoDB" id="74727at2759"/>
<feature type="compositionally biased region" description="Basic and acidic residues" evidence="1">
    <location>
        <begin position="236"/>
        <end position="256"/>
    </location>
</feature>
<dbReference type="VEuPathDB" id="FungiDB:H257_10345"/>
<evidence type="ECO:0000256" key="1">
    <source>
        <dbReference type="SAM" id="MobiDB-lite"/>
    </source>
</evidence>
<protein>
    <submittedName>
        <fullName evidence="2">Uncharacterized protein</fullName>
    </submittedName>
</protein>
<feature type="compositionally biased region" description="Polar residues" evidence="1">
    <location>
        <begin position="263"/>
        <end position="275"/>
    </location>
</feature>